<comment type="caution">
    <text evidence="8">The sequence shown here is derived from an EMBL/GenBank/DDBJ whole genome shotgun (WGS) entry which is preliminary data.</text>
</comment>
<dbReference type="GO" id="GO:0051538">
    <property type="term" value="F:3 iron, 4 sulfur cluster binding"/>
    <property type="evidence" value="ECO:0007669"/>
    <property type="project" value="UniProtKB-KW"/>
</dbReference>
<evidence type="ECO:0000256" key="4">
    <source>
        <dbReference type="ARBA" id="ARBA00022982"/>
    </source>
</evidence>
<keyword evidence="4" id="KW-0249">Electron transport</keyword>
<evidence type="ECO:0000256" key="2">
    <source>
        <dbReference type="ARBA" id="ARBA00022448"/>
    </source>
</evidence>
<reference evidence="8 9" key="1">
    <citation type="submission" date="2019-07" db="EMBL/GenBank/DDBJ databases">
        <title>New species of Amycolatopsis and Streptomyces.</title>
        <authorList>
            <person name="Duangmal K."/>
            <person name="Teo W.F.A."/>
            <person name="Lipun K."/>
        </authorList>
    </citation>
    <scope>NUCLEOTIDE SEQUENCE [LARGE SCALE GENOMIC DNA]</scope>
    <source>
        <strain evidence="8 9">JCM 30562</strain>
    </source>
</reference>
<dbReference type="RefSeq" id="WP_144635985.1">
    <property type="nucleotide sequence ID" value="NZ_BNAX01000018.1"/>
</dbReference>
<dbReference type="Proteomes" id="UP000318578">
    <property type="component" value="Unassembled WGS sequence"/>
</dbReference>
<evidence type="ECO:0000256" key="7">
    <source>
        <dbReference type="ARBA" id="ARBA00023291"/>
    </source>
</evidence>
<evidence type="ECO:0000256" key="6">
    <source>
        <dbReference type="ARBA" id="ARBA00023014"/>
    </source>
</evidence>
<evidence type="ECO:0000256" key="1">
    <source>
        <dbReference type="ARBA" id="ARBA00001927"/>
    </source>
</evidence>
<dbReference type="AlphaFoldDB" id="A0A558AIN6"/>
<sequence>MKVEVDYRLCEGHEQCVMQAPEVFQIGESDEQVRLVTDTPAEEQWDDVELASRMCPRGAITLEG</sequence>
<dbReference type="PANTHER" id="PTHR36923">
    <property type="entry name" value="FERREDOXIN"/>
    <property type="match status" value="1"/>
</dbReference>
<dbReference type="OrthoDB" id="4741951at2"/>
<keyword evidence="2" id="KW-0813">Transport</keyword>
<dbReference type="InterPro" id="IPR051269">
    <property type="entry name" value="Fe-S_cluster_ET"/>
</dbReference>
<gene>
    <name evidence="8" type="ORF">FNH06_08035</name>
</gene>
<keyword evidence="9" id="KW-1185">Reference proteome</keyword>
<organism evidence="8 9">
    <name type="scientific">Amycolatopsis acidiphila</name>
    <dbReference type="NCBI Taxonomy" id="715473"/>
    <lineage>
        <taxon>Bacteria</taxon>
        <taxon>Bacillati</taxon>
        <taxon>Actinomycetota</taxon>
        <taxon>Actinomycetes</taxon>
        <taxon>Pseudonocardiales</taxon>
        <taxon>Pseudonocardiaceae</taxon>
        <taxon>Amycolatopsis</taxon>
    </lineage>
</organism>
<dbReference type="PANTHER" id="PTHR36923:SF3">
    <property type="entry name" value="FERREDOXIN"/>
    <property type="match status" value="1"/>
</dbReference>
<keyword evidence="6" id="KW-0411">Iron-sulfur</keyword>
<dbReference type="GO" id="GO:0046872">
    <property type="term" value="F:metal ion binding"/>
    <property type="evidence" value="ECO:0007669"/>
    <property type="project" value="UniProtKB-KW"/>
</dbReference>
<keyword evidence="7" id="KW-0003">3Fe-4S</keyword>
<dbReference type="SUPFAM" id="SSF54862">
    <property type="entry name" value="4Fe-4S ferredoxins"/>
    <property type="match status" value="1"/>
</dbReference>
<name>A0A558AIN6_9PSEU</name>
<dbReference type="EMBL" id="VJZA01000008">
    <property type="protein sequence ID" value="TVT24134.1"/>
    <property type="molecule type" value="Genomic_DNA"/>
</dbReference>
<accession>A0A558AIN6</accession>
<protein>
    <submittedName>
        <fullName evidence="8">Ferredoxin</fullName>
    </submittedName>
</protein>
<keyword evidence="5" id="KW-0408">Iron</keyword>
<evidence type="ECO:0000313" key="8">
    <source>
        <dbReference type="EMBL" id="TVT24134.1"/>
    </source>
</evidence>
<comment type="cofactor">
    <cofactor evidence="1">
        <name>[3Fe-4S] cluster</name>
        <dbReference type="ChEBI" id="CHEBI:21137"/>
    </cofactor>
</comment>
<keyword evidence="3" id="KW-0479">Metal-binding</keyword>
<evidence type="ECO:0000256" key="5">
    <source>
        <dbReference type="ARBA" id="ARBA00023004"/>
    </source>
</evidence>
<proteinExistence type="predicted"/>
<evidence type="ECO:0000313" key="9">
    <source>
        <dbReference type="Proteomes" id="UP000318578"/>
    </source>
</evidence>
<dbReference type="Pfam" id="PF13459">
    <property type="entry name" value="Fer4_15"/>
    <property type="match status" value="1"/>
</dbReference>
<dbReference type="Gene3D" id="3.30.70.20">
    <property type="match status" value="1"/>
</dbReference>
<evidence type="ECO:0000256" key="3">
    <source>
        <dbReference type="ARBA" id="ARBA00022723"/>
    </source>
</evidence>